<sequence>MKAEFSRMFIGFDVTLLRWCCCLHGTCAGASHESCSCACRVATSGEGRWGFVVCNKGVSVRHLPVLDLHASYLFLQSVGQNLQTVCLFRLNTVQVLRWCRTVERSIWSKSCVGVAPWNTN</sequence>
<feature type="chain" id="PRO_5025483800" evidence="1">
    <location>
        <begin position="29"/>
        <end position="120"/>
    </location>
</feature>
<organism evidence="2">
    <name type="scientific">Ixodes ricinus</name>
    <name type="common">Common tick</name>
    <name type="synonym">Acarus ricinus</name>
    <dbReference type="NCBI Taxonomy" id="34613"/>
    <lineage>
        <taxon>Eukaryota</taxon>
        <taxon>Metazoa</taxon>
        <taxon>Ecdysozoa</taxon>
        <taxon>Arthropoda</taxon>
        <taxon>Chelicerata</taxon>
        <taxon>Arachnida</taxon>
        <taxon>Acari</taxon>
        <taxon>Parasitiformes</taxon>
        <taxon>Ixodida</taxon>
        <taxon>Ixodoidea</taxon>
        <taxon>Ixodidae</taxon>
        <taxon>Ixodinae</taxon>
        <taxon>Ixodes</taxon>
    </lineage>
</organism>
<keyword evidence="1" id="KW-0732">Signal</keyword>
<evidence type="ECO:0000256" key="1">
    <source>
        <dbReference type="SAM" id="SignalP"/>
    </source>
</evidence>
<accession>A0A6B0UN02</accession>
<reference evidence="2" key="1">
    <citation type="submission" date="2019-12" db="EMBL/GenBank/DDBJ databases">
        <title>An insight into the sialome of adult female Ixodes ricinus ticks feeding for 6 days.</title>
        <authorList>
            <person name="Perner J."/>
            <person name="Ribeiro J.M.C."/>
        </authorList>
    </citation>
    <scope>NUCLEOTIDE SEQUENCE</scope>
    <source>
        <strain evidence="2">Semi-engorged</strain>
        <tissue evidence="2">Salivary glands</tissue>
    </source>
</reference>
<name>A0A6B0UN02_IXORI</name>
<feature type="signal peptide" evidence="1">
    <location>
        <begin position="1"/>
        <end position="28"/>
    </location>
</feature>
<dbReference type="AlphaFoldDB" id="A0A6B0UN02"/>
<dbReference type="EMBL" id="GIFC01009124">
    <property type="protein sequence ID" value="MXU91207.1"/>
    <property type="molecule type" value="Transcribed_RNA"/>
</dbReference>
<proteinExistence type="predicted"/>
<evidence type="ECO:0000313" key="2">
    <source>
        <dbReference type="EMBL" id="MXU91207.1"/>
    </source>
</evidence>
<protein>
    <submittedName>
        <fullName evidence="2">Putative secreted protein</fullName>
    </submittedName>
</protein>